<name>A0ABW0MMQ0_9BURK</name>
<dbReference type="EMBL" id="JBHSMR010000013">
    <property type="protein sequence ID" value="MFC5478116.1"/>
    <property type="molecule type" value="Genomic_DNA"/>
</dbReference>
<evidence type="ECO:0000313" key="1">
    <source>
        <dbReference type="EMBL" id="MFC5478116.1"/>
    </source>
</evidence>
<comment type="caution">
    <text evidence="1">The sequence shown here is derived from an EMBL/GenBank/DDBJ whole genome shotgun (WGS) entry which is preliminary data.</text>
</comment>
<reference evidence="2" key="1">
    <citation type="journal article" date="2019" name="Int. J. Syst. Evol. Microbiol.">
        <title>The Global Catalogue of Microorganisms (GCM) 10K type strain sequencing project: providing services to taxonomists for standard genome sequencing and annotation.</title>
        <authorList>
            <consortium name="The Broad Institute Genomics Platform"/>
            <consortium name="The Broad Institute Genome Sequencing Center for Infectious Disease"/>
            <person name="Wu L."/>
            <person name="Ma J."/>
        </authorList>
    </citation>
    <scope>NUCLEOTIDE SEQUENCE [LARGE SCALE GENOMIC DNA]</scope>
    <source>
        <strain evidence="2">CCUG 43111</strain>
    </source>
</reference>
<sequence length="131" mass="14652">MNMAMILAVLVFFSVCGVIGAFQQRWRDEDLRLLARIDEEFRLLAVDGEFPELCFDGSTAEIVDERQEGLSDDEANLGLVRVHRFARNAHGEYFLFISEGAGKPFFKHVTQANAKLALGSKYVAPAPAHLH</sequence>
<dbReference type="RefSeq" id="WP_379753228.1">
    <property type="nucleotide sequence ID" value="NZ_JBHSMR010000013.1"/>
</dbReference>
<evidence type="ECO:0000313" key="2">
    <source>
        <dbReference type="Proteomes" id="UP001596101"/>
    </source>
</evidence>
<protein>
    <submittedName>
        <fullName evidence="1">Uncharacterized protein</fullName>
    </submittedName>
</protein>
<accession>A0ABW0MMQ0</accession>
<keyword evidence="2" id="KW-1185">Reference proteome</keyword>
<proteinExistence type="predicted"/>
<dbReference type="Proteomes" id="UP001596101">
    <property type="component" value="Unassembled WGS sequence"/>
</dbReference>
<organism evidence="1 2">
    <name type="scientific">Massilia suwonensis</name>
    <dbReference type="NCBI Taxonomy" id="648895"/>
    <lineage>
        <taxon>Bacteria</taxon>
        <taxon>Pseudomonadati</taxon>
        <taxon>Pseudomonadota</taxon>
        <taxon>Betaproteobacteria</taxon>
        <taxon>Burkholderiales</taxon>
        <taxon>Oxalobacteraceae</taxon>
        <taxon>Telluria group</taxon>
        <taxon>Massilia</taxon>
    </lineage>
</organism>
<gene>
    <name evidence="1" type="ORF">ACFPQ5_07945</name>
</gene>